<dbReference type="GO" id="GO:0046872">
    <property type="term" value="F:metal ion binding"/>
    <property type="evidence" value="ECO:0007669"/>
    <property type="project" value="UniProtKB-KW"/>
</dbReference>
<dbReference type="Pfam" id="PF00293">
    <property type="entry name" value="NUDIX"/>
    <property type="match status" value="1"/>
</dbReference>
<dbReference type="SUPFAM" id="SSF55811">
    <property type="entry name" value="Nudix"/>
    <property type="match status" value="1"/>
</dbReference>
<evidence type="ECO:0000313" key="8">
    <source>
        <dbReference type="Proteomes" id="UP000230002"/>
    </source>
</evidence>
<keyword evidence="3" id="KW-0479">Metal-binding</keyword>
<evidence type="ECO:0000259" key="6">
    <source>
        <dbReference type="PROSITE" id="PS51462"/>
    </source>
</evidence>
<protein>
    <recommendedName>
        <fullName evidence="6">Nudix hydrolase domain-containing protein</fullName>
    </recommendedName>
</protein>
<dbReference type="PANTHER" id="PTHR43758:SF2">
    <property type="entry name" value="OXIDIZED PURINE NUCLEOSIDE TRIPHOSPHATE HYDROLASE"/>
    <property type="match status" value="1"/>
</dbReference>
<dbReference type="Gene3D" id="3.90.79.10">
    <property type="entry name" value="Nucleoside Triphosphate Pyrophosphohydrolase"/>
    <property type="match status" value="1"/>
</dbReference>
<evidence type="ECO:0000313" key="7">
    <source>
        <dbReference type="EMBL" id="PIL27735.1"/>
    </source>
</evidence>
<dbReference type="InterPro" id="IPR000086">
    <property type="entry name" value="NUDIX_hydrolase_dom"/>
</dbReference>
<dbReference type="PANTHER" id="PTHR43758">
    <property type="entry name" value="7,8-DIHYDRO-8-OXOGUANINE TRIPHOSPHATASE"/>
    <property type="match status" value="1"/>
</dbReference>
<keyword evidence="5" id="KW-0460">Magnesium</keyword>
<dbReference type="OrthoDB" id="447842at2759"/>
<dbReference type="PROSITE" id="PS51462">
    <property type="entry name" value="NUDIX"/>
    <property type="match status" value="1"/>
</dbReference>
<evidence type="ECO:0000256" key="1">
    <source>
        <dbReference type="ARBA" id="ARBA00001946"/>
    </source>
</evidence>
<keyword evidence="4" id="KW-0378">Hydrolase</keyword>
<comment type="similarity">
    <text evidence="2">Belongs to the Nudix hydrolase family.</text>
</comment>
<dbReference type="AlphaFoldDB" id="A0A2G8S1U5"/>
<comment type="cofactor">
    <cofactor evidence="1">
        <name>Mg(2+)</name>
        <dbReference type="ChEBI" id="CHEBI:18420"/>
    </cofactor>
</comment>
<dbReference type="PROSITE" id="PS00893">
    <property type="entry name" value="NUDIX_BOX"/>
    <property type="match status" value="1"/>
</dbReference>
<keyword evidence="8" id="KW-1185">Reference proteome</keyword>
<proteinExistence type="inferred from homology"/>
<feature type="domain" description="Nudix hydrolase" evidence="6">
    <location>
        <begin position="32"/>
        <end position="206"/>
    </location>
</feature>
<accession>A0A2G8S1U5</accession>
<dbReference type="InterPro" id="IPR020084">
    <property type="entry name" value="NUDIX_hydrolase_CS"/>
</dbReference>
<dbReference type="CDD" id="cd03427">
    <property type="entry name" value="NUDIX_MTH1_Nudt1"/>
    <property type="match status" value="1"/>
</dbReference>
<organism evidence="7 8">
    <name type="scientific">Ganoderma sinense ZZ0214-1</name>
    <dbReference type="NCBI Taxonomy" id="1077348"/>
    <lineage>
        <taxon>Eukaryota</taxon>
        <taxon>Fungi</taxon>
        <taxon>Dikarya</taxon>
        <taxon>Basidiomycota</taxon>
        <taxon>Agaricomycotina</taxon>
        <taxon>Agaricomycetes</taxon>
        <taxon>Polyporales</taxon>
        <taxon>Polyporaceae</taxon>
        <taxon>Ganoderma</taxon>
    </lineage>
</organism>
<dbReference type="GO" id="GO:0008413">
    <property type="term" value="F:8-oxo-7,8-dihydroguanosine triphosphate pyrophosphatase activity"/>
    <property type="evidence" value="ECO:0007669"/>
    <property type="project" value="TreeGrafter"/>
</dbReference>
<evidence type="ECO:0000256" key="3">
    <source>
        <dbReference type="ARBA" id="ARBA00022723"/>
    </source>
</evidence>
<dbReference type="Proteomes" id="UP000230002">
    <property type="component" value="Unassembled WGS sequence"/>
</dbReference>
<dbReference type="InterPro" id="IPR015797">
    <property type="entry name" value="NUDIX_hydrolase-like_dom_sf"/>
</dbReference>
<dbReference type="GO" id="GO:0042262">
    <property type="term" value="P:DNA protection"/>
    <property type="evidence" value="ECO:0007669"/>
    <property type="project" value="TreeGrafter"/>
</dbReference>
<dbReference type="STRING" id="1077348.A0A2G8S1U5"/>
<evidence type="ECO:0000256" key="5">
    <source>
        <dbReference type="ARBA" id="ARBA00022842"/>
    </source>
</evidence>
<evidence type="ECO:0000256" key="2">
    <source>
        <dbReference type="ARBA" id="ARBA00005582"/>
    </source>
</evidence>
<reference evidence="7 8" key="1">
    <citation type="journal article" date="2015" name="Sci. Rep.">
        <title>Chromosome-level genome map provides insights into diverse defense mechanisms in the medicinal fungus Ganoderma sinense.</title>
        <authorList>
            <person name="Zhu Y."/>
            <person name="Xu J."/>
            <person name="Sun C."/>
            <person name="Zhou S."/>
            <person name="Xu H."/>
            <person name="Nelson D.R."/>
            <person name="Qian J."/>
            <person name="Song J."/>
            <person name="Luo H."/>
            <person name="Xiang L."/>
            <person name="Li Y."/>
            <person name="Xu Z."/>
            <person name="Ji A."/>
            <person name="Wang L."/>
            <person name="Lu S."/>
            <person name="Hayward A."/>
            <person name="Sun W."/>
            <person name="Li X."/>
            <person name="Schwartz D.C."/>
            <person name="Wang Y."/>
            <person name="Chen S."/>
        </authorList>
    </citation>
    <scope>NUCLEOTIDE SEQUENCE [LARGE SCALE GENOMIC DNA]</scope>
    <source>
        <strain evidence="7 8">ZZ0214-1</strain>
    </source>
</reference>
<evidence type="ECO:0000256" key="4">
    <source>
        <dbReference type="ARBA" id="ARBA00022801"/>
    </source>
</evidence>
<sequence length="212" mass="23748">MSTLQLPPGLTYDRPLVETTRGGVVDWVDYKSVKLYTNAFVISPDSRKVLLGLKKRGFGVGLWNGFGGKVDPEETPLQAAIRELEEEAGIKAPLEQCGTLFFAVDGVDAAFNIDVYRAYEYTGTITESDEMRPQWFSVQDDLLPRGHLPANTGHAPAEDSAELPPVPLEQMWADDEFWMPLMFARRYFVGRADFNADNKMLKWWFAGSPPAP</sequence>
<name>A0A2G8S1U5_9APHY</name>
<comment type="caution">
    <text evidence="7">The sequence shown here is derived from an EMBL/GenBank/DDBJ whole genome shotgun (WGS) entry which is preliminary data.</text>
</comment>
<gene>
    <name evidence="7" type="ORF">GSI_10888</name>
</gene>
<dbReference type="EMBL" id="AYKW01000034">
    <property type="protein sequence ID" value="PIL27735.1"/>
    <property type="molecule type" value="Genomic_DNA"/>
</dbReference>
<dbReference type="GO" id="GO:0005737">
    <property type="term" value="C:cytoplasm"/>
    <property type="evidence" value="ECO:0007669"/>
    <property type="project" value="TreeGrafter"/>
</dbReference>